<keyword evidence="7" id="KW-1185">Reference proteome</keyword>
<feature type="compositionally biased region" description="Basic and acidic residues" evidence="4">
    <location>
        <begin position="47"/>
        <end position="56"/>
    </location>
</feature>
<dbReference type="GO" id="GO:0012505">
    <property type="term" value="C:endomembrane system"/>
    <property type="evidence" value="ECO:0007669"/>
    <property type="project" value="UniProtKB-SubCell"/>
</dbReference>
<dbReference type="GO" id="GO:0046856">
    <property type="term" value="P:phosphatidylinositol dephosphorylation"/>
    <property type="evidence" value="ECO:0007669"/>
    <property type="project" value="InterPro"/>
</dbReference>
<protein>
    <submittedName>
        <fullName evidence="6">Phosphatidylinositol-3,5-bisphosphate 5-phosphatase</fullName>
    </submittedName>
</protein>
<evidence type="ECO:0000256" key="4">
    <source>
        <dbReference type="SAM" id="MobiDB-lite"/>
    </source>
</evidence>
<feature type="compositionally biased region" description="Basic and acidic residues" evidence="4">
    <location>
        <begin position="280"/>
        <end position="290"/>
    </location>
</feature>
<evidence type="ECO:0000313" key="6">
    <source>
        <dbReference type="EMBL" id="WFD40862.1"/>
    </source>
</evidence>
<evidence type="ECO:0000256" key="3">
    <source>
        <dbReference type="ARBA" id="ARBA00023136"/>
    </source>
</evidence>
<dbReference type="Proteomes" id="UP001217754">
    <property type="component" value="Chromosome 8"/>
</dbReference>
<dbReference type="EMBL" id="CP119965">
    <property type="protein sequence ID" value="WFD40862.1"/>
    <property type="molecule type" value="Genomic_DNA"/>
</dbReference>
<dbReference type="InterPro" id="IPR002013">
    <property type="entry name" value="SAC_dom"/>
</dbReference>
<feature type="compositionally biased region" description="Low complexity" evidence="4">
    <location>
        <begin position="1032"/>
        <end position="1046"/>
    </location>
</feature>
<gene>
    <name evidence="6" type="primary">FIG4</name>
    <name evidence="6" type="ORF">MJAP1_003853</name>
</gene>
<organism evidence="6 7">
    <name type="scientific">Malassezia japonica</name>
    <dbReference type="NCBI Taxonomy" id="223818"/>
    <lineage>
        <taxon>Eukaryota</taxon>
        <taxon>Fungi</taxon>
        <taxon>Dikarya</taxon>
        <taxon>Basidiomycota</taxon>
        <taxon>Ustilaginomycotina</taxon>
        <taxon>Malasseziomycetes</taxon>
        <taxon>Malasseziales</taxon>
        <taxon>Malasseziaceae</taxon>
        <taxon>Malassezia</taxon>
    </lineage>
</organism>
<feature type="domain" description="SAC" evidence="5">
    <location>
        <begin position="337"/>
        <end position="677"/>
    </location>
</feature>
<feature type="region of interest" description="Disordered" evidence="4">
    <location>
        <begin position="32"/>
        <end position="57"/>
    </location>
</feature>
<proteinExistence type="predicted"/>
<keyword evidence="2" id="KW-0378">Hydrolase</keyword>
<accession>A0AAF0F5B5</accession>
<sequence length="1193" mass="131607">MTDAVGPTGESDARILAAVSDSGAAVPPMLVAQNTSAASKPRGTSVPRHELPRGAQEEEVTEVYERLGDVKRFTLYEARSHFYLAAHNTSQTRFRVLKIDRVPPIMAQAEEPESPPKPQAEQAEAKEAEQDAAERREHKRTSSMPTDVQSIVEDAPQARPNAPSGTLSSEITELASSLAPADPPPGEATPVPHAPLTSISGLRYLSTDDPEIPHLRQSSEWKAYTTDGKDQEAKEAAPAPADIPERTVPPIAALGSTRSPKHTNRASIVAPDAPAPPEPEPARKDAKAWDPSDASAWKLNVSSDSVEYSASEMTELLDTIREGNRSTGGLKEVGRFFGLVGFVRFTAGYYMVLISQRSAVALLGGHYIYHCDEAQVIPVCHASILSSAPGRSKLRDQTEAQMLRTFRQVDLSKNFYFSYTYDITRTLQENMTGPRTSTRDCSAWAWNFNEKCMWNFHLLRPAFDDCRRTDKDPASPKRPWVLPLVHGFVDQAKLVVLGRTIYVTLIARRSRHFAGARFHKRGTDLEGHVANDVETEQIVNEPVTSPFFAPRPQMTGERPYRPSPHFTSYVMIRGSIPIYWTQDSTNMSPRPPIAISVVDPYFAPAMRHFDSLFRTYGTPVIVLNLIKSKEKQPRESKLLHAYSECVQYLNQFLPNGSDGGKDRRIKYIAWDMSRASKSRDQDVIGILETLAEDTLHATRFFHSGSAPQSFRQTPLESARSHEDGRVGIDMTRHSLLLQHGVARVNCVDCLDRTNAAQFVLGKTALGHQLHALGLLQHPHLSFDSDAVNMLTEMYHDLGDTIALQYGGSALAHTTDTYRKINHWTSHSRDMLEGLKRYYANSFADADKQASIDLFLGQDKCTDEISVADDKPTPTPVFRGVQRYLAHDEDLGRKQAYINAYVNSDAHFWDGYYRPSLFTDLQRHHAYKMTAVHQQQSLLPGEAFPALNSGGISPLLSPSELGPVAPLSSAAPSNALRRGKGLATLGPRRADEPPTTPTPRRTLLGGVRRWIAPHQDRKNPASRPASKYETHTSDSSAQSAAAPQAEPSTLELAVAKTLRPVISKQEQREYQAYTMQFLQLQFQRSQRTTDADMQIYGGAIALPTTAMQCEAPGVVPPNTDPALATYLQVANMELVAGVRPVPQPSTQRIVSAPAITTPSRLAACASVATPEALGAPTDTKVRSYAAWLHMAHVK</sequence>
<dbReference type="Pfam" id="PF02383">
    <property type="entry name" value="Syja_N"/>
    <property type="match status" value="1"/>
</dbReference>
<dbReference type="GeneID" id="85227504"/>
<evidence type="ECO:0000313" key="7">
    <source>
        <dbReference type="Proteomes" id="UP001217754"/>
    </source>
</evidence>
<dbReference type="PANTHER" id="PTHR45738:SF5">
    <property type="entry name" value="POLYPHOSPHOINOSITIDE PHOSPHATASE"/>
    <property type="match status" value="1"/>
</dbReference>
<reference evidence="6" key="1">
    <citation type="submission" date="2023-03" db="EMBL/GenBank/DDBJ databases">
        <title>Mating type loci evolution in Malassezia.</title>
        <authorList>
            <person name="Coelho M.A."/>
        </authorList>
    </citation>
    <scope>NUCLEOTIDE SEQUENCE</scope>
    <source>
        <strain evidence="6">CBS 9431</strain>
    </source>
</reference>
<feature type="region of interest" description="Disordered" evidence="4">
    <location>
        <begin position="982"/>
        <end position="1046"/>
    </location>
</feature>
<dbReference type="RefSeq" id="XP_060123759.1">
    <property type="nucleotide sequence ID" value="XM_060267776.1"/>
</dbReference>
<evidence type="ECO:0000256" key="2">
    <source>
        <dbReference type="ARBA" id="ARBA00022801"/>
    </source>
</evidence>
<dbReference type="AlphaFoldDB" id="A0AAF0F5B5"/>
<dbReference type="InterPro" id="IPR043573">
    <property type="entry name" value="Fig4-like"/>
</dbReference>
<evidence type="ECO:0000256" key="1">
    <source>
        <dbReference type="ARBA" id="ARBA00004308"/>
    </source>
</evidence>
<feature type="compositionally biased region" description="Basic and acidic residues" evidence="4">
    <location>
        <begin position="123"/>
        <end position="136"/>
    </location>
</feature>
<evidence type="ECO:0000259" key="5">
    <source>
        <dbReference type="Pfam" id="PF02383"/>
    </source>
</evidence>
<dbReference type="PANTHER" id="PTHR45738">
    <property type="entry name" value="POLYPHOSPHOINOSITIDE PHOSPHATASE"/>
    <property type="match status" value="1"/>
</dbReference>
<keyword evidence="3" id="KW-0472">Membrane</keyword>
<feature type="region of interest" description="Disordered" evidence="4">
    <location>
        <begin position="107"/>
        <end position="291"/>
    </location>
</feature>
<dbReference type="GO" id="GO:0043813">
    <property type="term" value="F:phosphatidylinositol-3,5-bisphosphate 5-phosphatase activity"/>
    <property type="evidence" value="ECO:0007669"/>
    <property type="project" value="InterPro"/>
</dbReference>
<name>A0AAF0F5B5_9BASI</name>
<comment type="subcellular location">
    <subcellularLocation>
        <location evidence="1">Endomembrane system</location>
    </subcellularLocation>
</comment>